<gene>
    <name evidence="2" type="ORF">ENU66_08050</name>
</gene>
<organism evidence="2">
    <name type="scientific">candidate division WOR-3 bacterium</name>
    <dbReference type="NCBI Taxonomy" id="2052148"/>
    <lineage>
        <taxon>Bacteria</taxon>
        <taxon>Bacteria division WOR-3</taxon>
    </lineage>
</organism>
<feature type="chain" id="PRO_5030508253" evidence="1">
    <location>
        <begin position="21"/>
        <end position="228"/>
    </location>
</feature>
<protein>
    <submittedName>
        <fullName evidence="2">DUF541 domain-containing protein</fullName>
    </submittedName>
</protein>
<sequence>MRRFLNVYFVFLVALGFTFAQIPDTTRTITVSGTAQVEVIPDICAISLGVFVEDSDPAKAMSALSGKMNSILQGLLQMGVKKEKIKTLNLQLEPIYDFSDGKQILKGFRASEDLIVVVPVGDAGKILSSAIKFGVNRVNGISFDYSGKDSLQLVGIELAMMDARVKAERALAGSGYKIKGIRSVNIQSSSPPPPTYRAETFTKTFSEVPIEQGTIKVNVNVFVVFNFE</sequence>
<dbReference type="PANTHER" id="PTHR34387:SF2">
    <property type="entry name" value="SLR1258 PROTEIN"/>
    <property type="match status" value="1"/>
</dbReference>
<evidence type="ECO:0000256" key="1">
    <source>
        <dbReference type="SAM" id="SignalP"/>
    </source>
</evidence>
<comment type="caution">
    <text evidence="2">The sequence shown here is derived from an EMBL/GenBank/DDBJ whole genome shotgun (WGS) entry which is preliminary data.</text>
</comment>
<keyword evidence="1" id="KW-0732">Signal</keyword>
<reference evidence="2" key="1">
    <citation type="journal article" date="2020" name="mSystems">
        <title>Genome- and Community-Level Interaction Insights into Carbon Utilization and Element Cycling Functions of Hydrothermarchaeota in Hydrothermal Sediment.</title>
        <authorList>
            <person name="Zhou Z."/>
            <person name="Liu Y."/>
            <person name="Xu W."/>
            <person name="Pan J."/>
            <person name="Luo Z.H."/>
            <person name="Li M."/>
        </authorList>
    </citation>
    <scope>NUCLEOTIDE SEQUENCE [LARGE SCALE GENOMIC DNA]</scope>
    <source>
        <strain evidence="2">SpSt-69</strain>
    </source>
</reference>
<evidence type="ECO:0000313" key="2">
    <source>
        <dbReference type="EMBL" id="HGL18262.1"/>
    </source>
</evidence>
<dbReference type="PANTHER" id="PTHR34387">
    <property type="entry name" value="SLR1258 PROTEIN"/>
    <property type="match status" value="1"/>
</dbReference>
<accession>A0A7V3ZZ12</accession>
<proteinExistence type="predicted"/>
<feature type="signal peptide" evidence="1">
    <location>
        <begin position="1"/>
        <end position="20"/>
    </location>
</feature>
<dbReference type="GO" id="GO:0006974">
    <property type="term" value="P:DNA damage response"/>
    <property type="evidence" value="ECO:0007669"/>
    <property type="project" value="TreeGrafter"/>
</dbReference>
<dbReference type="Gene3D" id="3.30.110.170">
    <property type="entry name" value="Protein of unknown function (DUF541), domain 1"/>
    <property type="match status" value="1"/>
</dbReference>
<dbReference type="InterPro" id="IPR007497">
    <property type="entry name" value="SIMPL/DUF541"/>
</dbReference>
<dbReference type="AlphaFoldDB" id="A0A7V3ZZ12"/>
<dbReference type="Gene3D" id="3.30.70.2970">
    <property type="entry name" value="Protein of unknown function (DUF541), domain 2"/>
    <property type="match status" value="1"/>
</dbReference>
<dbReference type="InterPro" id="IPR052022">
    <property type="entry name" value="26kDa_periplasmic_antigen"/>
</dbReference>
<dbReference type="Pfam" id="PF04402">
    <property type="entry name" value="SIMPL"/>
    <property type="match status" value="1"/>
</dbReference>
<name>A0A7V3ZZ12_UNCW3</name>
<dbReference type="EMBL" id="DTDJ01000048">
    <property type="protein sequence ID" value="HGL18262.1"/>
    <property type="molecule type" value="Genomic_DNA"/>
</dbReference>